<gene>
    <name evidence="2" type="ORF">IV66_GL000661</name>
</gene>
<evidence type="ECO:0000313" key="2">
    <source>
        <dbReference type="EMBL" id="KRN96798.1"/>
    </source>
</evidence>
<proteinExistence type="predicted"/>
<feature type="domain" description="ASCH" evidence="1">
    <location>
        <begin position="27"/>
        <end position="147"/>
    </location>
</feature>
<dbReference type="Proteomes" id="UP000051886">
    <property type="component" value="Unassembled WGS sequence"/>
</dbReference>
<reference evidence="2 3" key="1">
    <citation type="journal article" date="2015" name="Genome Announc.">
        <title>Expanding the biotechnology potential of lactobacilli through comparative genomics of 213 strains and associated genera.</title>
        <authorList>
            <person name="Sun Z."/>
            <person name="Harris H.M."/>
            <person name="McCann A."/>
            <person name="Guo C."/>
            <person name="Argimon S."/>
            <person name="Zhang W."/>
            <person name="Yang X."/>
            <person name="Jeffery I.B."/>
            <person name="Cooney J.C."/>
            <person name="Kagawa T.F."/>
            <person name="Liu W."/>
            <person name="Song Y."/>
            <person name="Salvetti E."/>
            <person name="Wrobel A."/>
            <person name="Rasinkangas P."/>
            <person name="Parkhill J."/>
            <person name="Rea M.C."/>
            <person name="O'Sullivan O."/>
            <person name="Ritari J."/>
            <person name="Douillard F.P."/>
            <person name="Paul Ross R."/>
            <person name="Yang R."/>
            <person name="Briner A.E."/>
            <person name="Felis G.E."/>
            <person name="de Vos W.M."/>
            <person name="Barrangou R."/>
            <person name="Klaenhammer T.R."/>
            <person name="Caufield P.W."/>
            <person name="Cui Y."/>
            <person name="Zhang H."/>
            <person name="O'Toole P.W."/>
        </authorList>
    </citation>
    <scope>NUCLEOTIDE SEQUENCE [LARGE SCALE GENOMIC DNA]</scope>
    <source>
        <strain evidence="2 3">NBRC 103219</strain>
    </source>
</reference>
<dbReference type="InterPro" id="IPR007374">
    <property type="entry name" value="ASCH_domain"/>
</dbReference>
<comment type="caution">
    <text evidence="2">The sequence shown here is derived from an EMBL/GenBank/DDBJ whole genome shotgun (WGS) entry which is preliminary data.</text>
</comment>
<dbReference type="Gene3D" id="3.10.400.10">
    <property type="entry name" value="Sulfate adenylyltransferase"/>
    <property type="match status" value="1"/>
</dbReference>
<dbReference type="PIRSF" id="PIRSF021320">
    <property type="entry name" value="DUF984"/>
    <property type="match status" value="1"/>
</dbReference>
<evidence type="ECO:0000313" key="3">
    <source>
        <dbReference type="Proteomes" id="UP000051886"/>
    </source>
</evidence>
<dbReference type="PATRIC" id="fig|449659.4.peg.666"/>
<dbReference type="OrthoDB" id="9807542at2"/>
<dbReference type="RefSeq" id="WP_017868893.1">
    <property type="nucleotide sequence ID" value="NZ_BJYB01000018.1"/>
</dbReference>
<dbReference type="PANTHER" id="PTHR39203">
    <property type="entry name" value="CYTOPLASMIC PROTEIN-RELATED"/>
    <property type="match status" value="1"/>
</dbReference>
<dbReference type="EMBL" id="JQCN01000064">
    <property type="protein sequence ID" value="KRN96798.1"/>
    <property type="molecule type" value="Genomic_DNA"/>
</dbReference>
<protein>
    <recommendedName>
        <fullName evidence="1">ASCH domain-containing protein</fullName>
    </recommendedName>
</protein>
<sequence length="147" mass="17010">METKIKEFWGKFVTEHHLENVLEPEAWSFGTDADGLAKLVQQGIKTATTSGFELYAFDDDPLPKVGEYNIILNSKNEPVCVTQTKVVEVIPFKYISEEHAYHEGEGDRSYEYWHQVHVEFFKDEYANYNATFTPESKCVCEVFELVK</sequence>
<name>A0A0R2L507_9LACO</name>
<evidence type="ECO:0000259" key="1">
    <source>
        <dbReference type="SMART" id="SM01022"/>
    </source>
</evidence>
<dbReference type="SMART" id="SM01022">
    <property type="entry name" value="ASCH"/>
    <property type="match status" value="1"/>
</dbReference>
<dbReference type="Pfam" id="PF04266">
    <property type="entry name" value="ASCH"/>
    <property type="match status" value="1"/>
</dbReference>
<dbReference type="InterPro" id="IPR015947">
    <property type="entry name" value="PUA-like_sf"/>
</dbReference>
<dbReference type="STRING" id="449659.IV66_GL000661"/>
<dbReference type="SUPFAM" id="SSF88697">
    <property type="entry name" value="PUA domain-like"/>
    <property type="match status" value="1"/>
</dbReference>
<organism evidence="2 3">
    <name type="scientific">Ligilactobacillus pobuzihii</name>
    <dbReference type="NCBI Taxonomy" id="449659"/>
    <lineage>
        <taxon>Bacteria</taxon>
        <taxon>Bacillati</taxon>
        <taxon>Bacillota</taxon>
        <taxon>Bacilli</taxon>
        <taxon>Lactobacillales</taxon>
        <taxon>Lactobacillaceae</taxon>
        <taxon>Ligilactobacillus</taxon>
    </lineage>
</organism>
<keyword evidence="3" id="KW-1185">Reference proteome</keyword>
<accession>A0A0R2L507</accession>
<dbReference type="InterPro" id="IPR009326">
    <property type="entry name" value="DUF984"/>
</dbReference>
<dbReference type="AlphaFoldDB" id="A0A0R2L507"/>
<dbReference type="PANTHER" id="PTHR39203:SF1">
    <property type="entry name" value="CYTOPLASMIC PROTEIN"/>
    <property type="match status" value="1"/>
</dbReference>
<dbReference type="CDD" id="cd06553">
    <property type="entry name" value="ASCH_Ef3133_like"/>
    <property type="match status" value="1"/>
</dbReference>